<reference evidence="2" key="1">
    <citation type="journal article" date="2023" name="G3 (Bethesda)">
        <title>Genome assembly and association tests identify interacting loci associated with vigor, precocity, and sex in interspecific pistachio rootstocks.</title>
        <authorList>
            <person name="Palmer W."/>
            <person name="Jacygrad E."/>
            <person name="Sagayaradj S."/>
            <person name="Cavanaugh K."/>
            <person name="Han R."/>
            <person name="Bertier L."/>
            <person name="Beede B."/>
            <person name="Kafkas S."/>
            <person name="Golino D."/>
            <person name="Preece J."/>
            <person name="Michelmore R."/>
        </authorList>
    </citation>
    <scope>NUCLEOTIDE SEQUENCE [LARGE SCALE GENOMIC DNA]</scope>
</reference>
<evidence type="ECO:0000313" key="2">
    <source>
        <dbReference type="Proteomes" id="UP001163603"/>
    </source>
</evidence>
<accession>A0ACC0YYU4</accession>
<protein>
    <submittedName>
        <fullName evidence="1">Uncharacterized protein</fullName>
    </submittedName>
</protein>
<dbReference type="EMBL" id="CM047739">
    <property type="protein sequence ID" value="KAJ0042560.1"/>
    <property type="molecule type" value="Genomic_DNA"/>
</dbReference>
<evidence type="ECO:0000313" key="1">
    <source>
        <dbReference type="EMBL" id="KAJ0042560.1"/>
    </source>
</evidence>
<dbReference type="Proteomes" id="UP001163603">
    <property type="component" value="Chromosome 4"/>
</dbReference>
<name>A0ACC0YYU4_9ROSI</name>
<gene>
    <name evidence="1" type="ORF">Pint_17541</name>
</gene>
<organism evidence="1 2">
    <name type="scientific">Pistacia integerrima</name>
    <dbReference type="NCBI Taxonomy" id="434235"/>
    <lineage>
        <taxon>Eukaryota</taxon>
        <taxon>Viridiplantae</taxon>
        <taxon>Streptophyta</taxon>
        <taxon>Embryophyta</taxon>
        <taxon>Tracheophyta</taxon>
        <taxon>Spermatophyta</taxon>
        <taxon>Magnoliopsida</taxon>
        <taxon>eudicotyledons</taxon>
        <taxon>Gunneridae</taxon>
        <taxon>Pentapetalae</taxon>
        <taxon>rosids</taxon>
        <taxon>malvids</taxon>
        <taxon>Sapindales</taxon>
        <taxon>Anacardiaceae</taxon>
        <taxon>Pistacia</taxon>
    </lineage>
</organism>
<proteinExistence type="predicted"/>
<sequence>MNQNRQVSIEEGDGKARESGVMFIETSAKTGFKIKPPISQDGGCIARNGDPFFHKTRRHGGCQPKADC</sequence>
<keyword evidence="2" id="KW-1185">Reference proteome</keyword>
<comment type="caution">
    <text evidence="1">The sequence shown here is derived from an EMBL/GenBank/DDBJ whole genome shotgun (WGS) entry which is preliminary data.</text>
</comment>